<reference evidence="6 7" key="1">
    <citation type="journal article" date="2019" name="Nat. Ecol. Evol.">
        <title>Megaphylogeny resolves global patterns of mushroom evolution.</title>
        <authorList>
            <person name="Varga T."/>
            <person name="Krizsan K."/>
            <person name="Foldi C."/>
            <person name="Dima B."/>
            <person name="Sanchez-Garcia M."/>
            <person name="Sanchez-Ramirez S."/>
            <person name="Szollosi G.J."/>
            <person name="Szarkandi J.G."/>
            <person name="Papp V."/>
            <person name="Albert L."/>
            <person name="Andreopoulos W."/>
            <person name="Angelini C."/>
            <person name="Antonin V."/>
            <person name="Barry K.W."/>
            <person name="Bougher N.L."/>
            <person name="Buchanan P."/>
            <person name="Buyck B."/>
            <person name="Bense V."/>
            <person name="Catcheside P."/>
            <person name="Chovatia M."/>
            <person name="Cooper J."/>
            <person name="Damon W."/>
            <person name="Desjardin D."/>
            <person name="Finy P."/>
            <person name="Geml J."/>
            <person name="Haridas S."/>
            <person name="Hughes K."/>
            <person name="Justo A."/>
            <person name="Karasinski D."/>
            <person name="Kautmanova I."/>
            <person name="Kiss B."/>
            <person name="Kocsube S."/>
            <person name="Kotiranta H."/>
            <person name="LaButti K.M."/>
            <person name="Lechner B.E."/>
            <person name="Liimatainen K."/>
            <person name="Lipzen A."/>
            <person name="Lukacs Z."/>
            <person name="Mihaltcheva S."/>
            <person name="Morgado L.N."/>
            <person name="Niskanen T."/>
            <person name="Noordeloos M.E."/>
            <person name="Ohm R.A."/>
            <person name="Ortiz-Santana B."/>
            <person name="Ovrebo C."/>
            <person name="Racz N."/>
            <person name="Riley R."/>
            <person name="Savchenko A."/>
            <person name="Shiryaev A."/>
            <person name="Soop K."/>
            <person name="Spirin V."/>
            <person name="Szebenyi C."/>
            <person name="Tomsovsky M."/>
            <person name="Tulloss R.E."/>
            <person name="Uehling J."/>
            <person name="Grigoriev I.V."/>
            <person name="Vagvolgyi C."/>
            <person name="Papp T."/>
            <person name="Martin F.M."/>
            <person name="Miettinen O."/>
            <person name="Hibbett D.S."/>
            <person name="Nagy L.G."/>
        </authorList>
    </citation>
    <scope>NUCLEOTIDE SEQUENCE [LARGE SCALE GENOMIC DNA]</scope>
    <source>
        <strain evidence="6 7">OMC1185</strain>
    </source>
</reference>
<feature type="repeat" description="WD" evidence="3">
    <location>
        <begin position="336"/>
        <end position="375"/>
    </location>
</feature>
<dbReference type="PRINTS" id="PR00320">
    <property type="entry name" value="GPROTEINBRPT"/>
</dbReference>
<dbReference type="InterPro" id="IPR001810">
    <property type="entry name" value="F-box_dom"/>
</dbReference>
<sequence length="637" mass="70427">MVTCSDEGFTDDERMEVQKNLLSTSAGRDELLGASAQEREELAYALLASLPRSRVANIQRRIAPLLQLDIVGLLPTEVALQILSHLSWQSLISCSTVNRKWHVLAIDPALWRPLCQLKGWEWNVSHIRSREFELDKMSIVDDPEDSDDEGMGDEEDAHASTSLIAPRDDSGYMTVSSSGWFSFASRGPSTPSRTTLLSPALPSDSSASKSPSRTPRKSKALARHSAPAILPAVDPCSSSRQYDYKLLYLTHVRLQNRVRDSSYRLSFLQSRPNLSPLTIGGPSTVGHNNTIYCLQLYTYPETGEQVLFTGSKDRTIREWCVGKEDERYGNVKRVIEGLHESSVLSLCVGHGYIASGSSDHRVGLWDLERGELCGALLDHEDSVLCVRFDGTRLVSCSKDRTVRVYSFPSLEPQFLLQGHRAAVNAVSICDNLIASASGDRSMRIWDGDTGALLRIFENHHSRGLASIDFKYPMILSGSSDKHLRFFNIVTSQGWSTSPNLDNTPVEVAGLPSSPQSPTRICDACGNVRRRRDNPHSDLVRSVAFGDEFVVSGSYDSTVKVWGRKTGALVADLSNGHSGRIFCVGFDHTKIVSCGEDQVRRFARGCTDKKSGADCSFSLQRICIWDFSHGIDTSFIKL</sequence>
<dbReference type="Pfam" id="PF00400">
    <property type="entry name" value="WD40"/>
    <property type="match status" value="5"/>
</dbReference>
<organism evidence="6 7">
    <name type="scientific">Heliocybe sulcata</name>
    <dbReference type="NCBI Taxonomy" id="5364"/>
    <lineage>
        <taxon>Eukaryota</taxon>
        <taxon>Fungi</taxon>
        <taxon>Dikarya</taxon>
        <taxon>Basidiomycota</taxon>
        <taxon>Agaricomycotina</taxon>
        <taxon>Agaricomycetes</taxon>
        <taxon>Gloeophyllales</taxon>
        <taxon>Gloeophyllaceae</taxon>
        <taxon>Heliocybe</taxon>
    </lineage>
</organism>
<dbReference type="EMBL" id="ML213505">
    <property type="protein sequence ID" value="TFK54634.1"/>
    <property type="molecule type" value="Genomic_DNA"/>
</dbReference>
<keyword evidence="2" id="KW-0677">Repeat</keyword>
<evidence type="ECO:0000313" key="7">
    <source>
        <dbReference type="Proteomes" id="UP000305948"/>
    </source>
</evidence>
<dbReference type="SUPFAM" id="SSF50978">
    <property type="entry name" value="WD40 repeat-like"/>
    <property type="match status" value="1"/>
</dbReference>
<dbReference type="InterPro" id="IPR036047">
    <property type="entry name" value="F-box-like_dom_sf"/>
</dbReference>
<feature type="domain" description="F-box" evidence="5">
    <location>
        <begin position="68"/>
        <end position="114"/>
    </location>
</feature>
<dbReference type="InterPro" id="IPR019775">
    <property type="entry name" value="WD40_repeat_CS"/>
</dbReference>
<dbReference type="PANTHER" id="PTHR19848">
    <property type="entry name" value="WD40 REPEAT PROTEIN"/>
    <property type="match status" value="1"/>
</dbReference>
<proteinExistence type="predicted"/>
<dbReference type="PROSITE" id="PS50294">
    <property type="entry name" value="WD_REPEATS_REGION"/>
    <property type="match status" value="2"/>
</dbReference>
<dbReference type="SUPFAM" id="SSF81383">
    <property type="entry name" value="F-box domain"/>
    <property type="match status" value="1"/>
</dbReference>
<dbReference type="InterPro" id="IPR020472">
    <property type="entry name" value="WD40_PAC1"/>
</dbReference>
<keyword evidence="7" id="KW-1185">Reference proteome</keyword>
<dbReference type="Gene3D" id="1.20.1280.50">
    <property type="match status" value="1"/>
</dbReference>
<feature type="region of interest" description="Disordered" evidence="4">
    <location>
        <begin position="138"/>
        <end position="163"/>
    </location>
</feature>
<feature type="repeat" description="WD" evidence="3">
    <location>
        <begin position="416"/>
        <end position="455"/>
    </location>
</feature>
<name>A0A5C3NAC0_9AGAM</name>
<feature type="repeat" description="WD" evidence="3">
    <location>
        <begin position="532"/>
        <end position="571"/>
    </location>
</feature>
<evidence type="ECO:0000256" key="4">
    <source>
        <dbReference type="SAM" id="MobiDB-lite"/>
    </source>
</evidence>
<dbReference type="OrthoDB" id="19711at2759"/>
<evidence type="ECO:0000313" key="6">
    <source>
        <dbReference type="EMBL" id="TFK54634.1"/>
    </source>
</evidence>
<dbReference type="Pfam" id="PF12937">
    <property type="entry name" value="F-box-like"/>
    <property type="match status" value="1"/>
</dbReference>
<dbReference type="InterPro" id="IPR015943">
    <property type="entry name" value="WD40/YVTN_repeat-like_dom_sf"/>
</dbReference>
<dbReference type="InterPro" id="IPR001680">
    <property type="entry name" value="WD40_rpt"/>
</dbReference>
<dbReference type="STRING" id="5364.A0A5C3NAC0"/>
<dbReference type="CDD" id="cd00200">
    <property type="entry name" value="WD40"/>
    <property type="match status" value="1"/>
</dbReference>
<dbReference type="Gene3D" id="2.130.10.10">
    <property type="entry name" value="YVTN repeat-like/Quinoprotein amine dehydrogenase"/>
    <property type="match status" value="2"/>
</dbReference>
<dbReference type="InterPro" id="IPR036322">
    <property type="entry name" value="WD40_repeat_dom_sf"/>
</dbReference>
<dbReference type="SMART" id="SM00320">
    <property type="entry name" value="WD40"/>
    <property type="match status" value="7"/>
</dbReference>
<evidence type="ECO:0000256" key="2">
    <source>
        <dbReference type="ARBA" id="ARBA00022737"/>
    </source>
</evidence>
<dbReference type="Proteomes" id="UP000305948">
    <property type="component" value="Unassembled WGS sequence"/>
</dbReference>
<feature type="compositionally biased region" description="Low complexity" evidence="4">
    <location>
        <begin position="194"/>
        <end position="213"/>
    </location>
</feature>
<evidence type="ECO:0000259" key="5">
    <source>
        <dbReference type="PROSITE" id="PS50181"/>
    </source>
</evidence>
<dbReference type="AlphaFoldDB" id="A0A5C3NAC0"/>
<accession>A0A5C3NAC0</accession>
<feature type="region of interest" description="Disordered" evidence="4">
    <location>
        <begin position="192"/>
        <end position="223"/>
    </location>
</feature>
<protein>
    <submittedName>
        <fullName evidence="6">WD40 repeat-like protein</fullName>
    </submittedName>
</protein>
<gene>
    <name evidence="6" type="ORF">OE88DRAFT_1673713</name>
</gene>
<dbReference type="PROSITE" id="PS00678">
    <property type="entry name" value="WD_REPEATS_1"/>
    <property type="match status" value="1"/>
</dbReference>
<evidence type="ECO:0000256" key="1">
    <source>
        <dbReference type="ARBA" id="ARBA00022574"/>
    </source>
</evidence>
<dbReference type="SMART" id="SM00256">
    <property type="entry name" value="FBOX"/>
    <property type="match status" value="1"/>
</dbReference>
<feature type="compositionally biased region" description="Acidic residues" evidence="4">
    <location>
        <begin position="141"/>
        <end position="156"/>
    </location>
</feature>
<dbReference type="PANTHER" id="PTHR19848:SF8">
    <property type="entry name" value="F-BOX AND WD REPEAT DOMAIN CONTAINING 7"/>
    <property type="match status" value="1"/>
</dbReference>
<keyword evidence="1 3" id="KW-0853">WD repeat</keyword>
<dbReference type="PROSITE" id="PS50181">
    <property type="entry name" value="FBOX"/>
    <property type="match status" value="1"/>
</dbReference>
<evidence type="ECO:0000256" key="3">
    <source>
        <dbReference type="PROSITE-ProRule" id="PRU00221"/>
    </source>
</evidence>
<dbReference type="PROSITE" id="PS50082">
    <property type="entry name" value="WD_REPEATS_2"/>
    <property type="match status" value="3"/>
</dbReference>